<keyword evidence="3 6" id="KW-0808">Transferase</keyword>
<keyword evidence="4 6" id="KW-0547">Nucleotide-binding</keyword>
<feature type="domain" description="Guanylate kinase/L-type calcium channel beta subunit" evidence="7">
    <location>
        <begin position="14"/>
        <end position="194"/>
    </location>
</feature>
<dbReference type="InterPro" id="IPR008145">
    <property type="entry name" value="GK/Ca_channel_bsu"/>
</dbReference>
<dbReference type="RefSeq" id="WP_182305733.1">
    <property type="nucleotide sequence ID" value="NZ_CP059896.1"/>
</dbReference>
<evidence type="ECO:0000256" key="6">
    <source>
        <dbReference type="HAMAP-Rule" id="MF_00836"/>
    </source>
</evidence>
<comment type="catalytic activity">
    <reaction evidence="1 6">
        <text>alpha-D-ribose 1,5-bisphosphate + ATP = 5-phospho-alpha-D-ribose 1-diphosphate + ADP</text>
        <dbReference type="Rhea" id="RHEA:20109"/>
        <dbReference type="ChEBI" id="CHEBI:30616"/>
        <dbReference type="ChEBI" id="CHEBI:58017"/>
        <dbReference type="ChEBI" id="CHEBI:68688"/>
        <dbReference type="ChEBI" id="CHEBI:456216"/>
        <dbReference type="EC" id="2.7.4.23"/>
    </reaction>
</comment>
<dbReference type="EC" id="2.7.4.23" evidence="6"/>
<keyword evidence="9" id="KW-1185">Reference proteome</keyword>
<proteinExistence type="inferred from homology"/>
<dbReference type="InterPro" id="IPR027417">
    <property type="entry name" value="P-loop_NTPase"/>
</dbReference>
<name>A0ABV7I4X5_9HYPH</name>
<evidence type="ECO:0000256" key="3">
    <source>
        <dbReference type="ARBA" id="ARBA00022679"/>
    </source>
</evidence>
<dbReference type="Proteomes" id="UP001595647">
    <property type="component" value="Unassembled WGS sequence"/>
</dbReference>
<dbReference type="PANTHER" id="PTHR23117:SF8">
    <property type="entry name" value="RIBOSE 1,5-BISPHOSPHATE PHOSPHOKINASE PHNN"/>
    <property type="match status" value="1"/>
</dbReference>
<comment type="function">
    <text evidence="6">Catalyzes the phosphorylation of ribose 1,5-bisphosphate to 5-phospho-D-ribosyl alpha-1-diphosphate (PRPP).</text>
</comment>
<comment type="caution">
    <text evidence="8">The sequence shown here is derived from an EMBL/GenBank/DDBJ whole genome shotgun (WGS) entry which is preliminary data.</text>
</comment>
<evidence type="ECO:0000313" key="8">
    <source>
        <dbReference type="EMBL" id="MFC3163447.1"/>
    </source>
</evidence>
<dbReference type="SUPFAM" id="SSF52540">
    <property type="entry name" value="P-loop containing nucleoside triphosphate hydrolases"/>
    <property type="match status" value="1"/>
</dbReference>
<evidence type="ECO:0000256" key="4">
    <source>
        <dbReference type="ARBA" id="ARBA00022741"/>
    </source>
</evidence>
<dbReference type="InterPro" id="IPR012699">
    <property type="entry name" value="PhnN"/>
</dbReference>
<organism evidence="8 9">
    <name type="scientific">Ciceribacter thiooxidans</name>
    <dbReference type="NCBI Taxonomy" id="1969821"/>
    <lineage>
        <taxon>Bacteria</taxon>
        <taxon>Pseudomonadati</taxon>
        <taxon>Pseudomonadota</taxon>
        <taxon>Alphaproteobacteria</taxon>
        <taxon>Hyphomicrobiales</taxon>
        <taxon>Rhizobiaceae</taxon>
        <taxon>Ciceribacter</taxon>
    </lineage>
</organism>
<comment type="pathway">
    <text evidence="2 6">Metabolic intermediate biosynthesis; 5-phospho-alpha-D-ribose 1-diphosphate biosynthesis; 5-phospho-alpha-D-ribose 1-diphosphate from D-ribose 5-phosphate (route II): step 3/3.</text>
</comment>
<evidence type="ECO:0000256" key="5">
    <source>
        <dbReference type="ARBA" id="ARBA00022840"/>
    </source>
</evidence>
<dbReference type="SMART" id="SM00072">
    <property type="entry name" value="GuKc"/>
    <property type="match status" value="1"/>
</dbReference>
<dbReference type="EMBL" id="JBHRTG010000007">
    <property type="protein sequence ID" value="MFC3163447.1"/>
    <property type="molecule type" value="Genomic_DNA"/>
</dbReference>
<protein>
    <recommendedName>
        <fullName evidence="6">Ribose 1,5-bisphosphate phosphokinase PhnN</fullName>
        <ecNumber evidence="6">2.7.4.23</ecNumber>
    </recommendedName>
    <alternativeName>
        <fullName evidence="6">Ribose 1,5-bisphosphokinase</fullName>
    </alternativeName>
</protein>
<keyword evidence="5 6" id="KW-0067">ATP-binding</keyword>
<reference evidence="9" key="1">
    <citation type="journal article" date="2019" name="Int. J. Syst. Evol. Microbiol.">
        <title>The Global Catalogue of Microorganisms (GCM) 10K type strain sequencing project: providing services to taxonomists for standard genome sequencing and annotation.</title>
        <authorList>
            <consortium name="The Broad Institute Genomics Platform"/>
            <consortium name="The Broad Institute Genome Sequencing Center for Infectious Disease"/>
            <person name="Wu L."/>
            <person name="Ma J."/>
        </authorList>
    </citation>
    <scope>NUCLEOTIDE SEQUENCE [LARGE SCALE GENOMIC DNA]</scope>
    <source>
        <strain evidence="9">KCTC 52231</strain>
    </source>
</reference>
<evidence type="ECO:0000313" key="9">
    <source>
        <dbReference type="Proteomes" id="UP001595647"/>
    </source>
</evidence>
<dbReference type="HAMAP" id="MF_00836">
    <property type="entry name" value="PhnN"/>
    <property type="match status" value="1"/>
</dbReference>
<accession>A0ABV7I4X5</accession>
<evidence type="ECO:0000256" key="1">
    <source>
        <dbReference type="ARBA" id="ARBA00000373"/>
    </source>
</evidence>
<comment type="similarity">
    <text evidence="6">Belongs to the ribose 1,5-bisphosphokinase family.</text>
</comment>
<evidence type="ECO:0000259" key="7">
    <source>
        <dbReference type="SMART" id="SM00072"/>
    </source>
</evidence>
<dbReference type="PANTHER" id="PTHR23117">
    <property type="entry name" value="GUANYLATE KINASE-RELATED"/>
    <property type="match status" value="1"/>
</dbReference>
<dbReference type="Gene3D" id="3.40.50.300">
    <property type="entry name" value="P-loop containing nucleotide triphosphate hydrolases"/>
    <property type="match status" value="1"/>
</dbReference>
<gene>
    <name evidence="6 8" type="primary">phnN</name>
    <name evidence="8" type="ORF">ACFOHV_09165</name>
</gene>
<evidence type="ECO:0000256" key="2">
    <source>
        <dbReference type="ARBA" id="ARBA00005069"/>
    </source>
</evidence>
<sequence length="213" mass="22807">MTSGAFISSTGRLPGTFVAVVGPSGAGKDSLISYAQGRLAARPDIHFVRRLITRDGNAGGEDHLAVTSEDFEDMREKGGFAVHWDAHGLRYGIPASVNDELARGHIIVANGSRSALNDFAEVFPRLLVVNVVARADILAHRLQQRGRETEADVGNRLERGSLLIPEGFRTVTIDNSGPLADAGERLTGVLVDLLSERTGVARGSGWISEPLDR</sequence>
<feature type="binding site" evidence="6">
    <location>
        <begin position="22"/>
        <end position="29"/>
    </location>
    <ligand>
        <name>ATP</name>
        <dbReference type="ChEBI" id="CHEBI:30616"/>
    </ligand>
</feature>
<dbReference type="NCBIfam" id="TIGR02322">
    <property type="entry name" value="phosphon_PhnN"/>
    <property type="match status" value="1"/>
</dbReference>